<evidence type="ECO:0000256" key="3">
    <source>
        <dbReference type="ARBA" id="ARBA00022553"/>
    </source>
</evidence>
<evidence type="ECO:0000256" key="16">
    <source>
        <dbReference type="SAM" id="Phobius"/>
    </source>
</evidence>
<dbReference type="InterPro" id="IPR000719">
    <property type="entry name" value="Prot_kinase_dom"/>
</dbReference>
<dbReference type="Proteomes" id="UP001153555">
    <property type="component" value="Unassembled WGS sequence"/>
</dbReference>
<evidence type="ECO:0000256" key="4">
    <source>
        <dbReference type="ARBA" id="ARBA00022679"/>
    </source>
</evidence>
<dbReference type="PROSITE" id="PS00108">
    <property type="entry name" value="PROTEIN_KINASE_ST"/>
    <property type="match status" value="1"/>
</dbReference>
<evidence type="ECO:0000256" key="15">
    <source>
        <dbReference type="SAM" id="MobiDB-lite"/>
    </source>
</evidence>
<dbReference type="Gene3D" id="3.30.430.20">
    <property type="entry name" value="Gnk2 domain, C-X8-C-X2-C motif"/>
    <property type="match status" value="1"/>
</dbReference>
<dbReference type="InterPro" id="IPR038408">
    <property type="entry name" value="GNK2_sf"/>
</dbReference>
<dbReference type="PROSITE" id="PS50011">
    <property type="entry name" value="PROTEIN_KINASE_DOM"/>
    <property type="match status" value="1"/>
</dbReference>
<dbReference type="SUPFAM" id="SSF56112">
    <property type="entry name" value="Protein kinase-like (PK-like)"/>
    <property type="match status" value="1"/>
</dbReference>
<sequence length="454" mass="50534">MVQCTPDLSAEDCGRCLVEAAGALSDCCRGSVGARVNLPSCNIRYEISPFYNESRLEELAGGHHTDEPGQPTRDPPLPPKPGVQKGNNITRVVVITVISVVACAMFFVFVCLVLRKKMRRKPEENHETAANEVSSDESVVYALSTIRDATKDFSDDYKMGQGGFGPVYKGILPSGEEVAVKRLSQYSRQGDLEFKNEVLLLAKLQHRNLVRLLGFCLEGKEKLLVYEFMQNASLDHFIFDPIKRSYLDWEKRFKIIIGVARGILYLHEDSQLKIIHRDLKPSNVLLDGSMNAKIADFGTARLFAQDETHGSTSRIAGTLGYMAPEYAVHGKFSIKSDVYSFGVLLLEIISGQKNNRVREGENVEDLLSFVWRHWREGTAEQVLDPCLRSSSGFFINDVVRFIHIALLCVQEKATDRPTMASVIVMLSSSSLKLATPIEPASFMPADYGSETSLL</sequence>
<dbReference type="PANTHER" id="PTHR27002">
    <property type="entry name" value="RECEPTOR-LIKE SERINE/THREONINE-PROTEIN KINASE SD1-8"/>
    <property type="match status" value="1"/>
</dbReference>
<keyword evidence="5 16" id="KW-0812">Transmembrane</keyword>
<evidence type="ECO:0000256" key="2">
    <source>
        <dbReference type="ARBA" id="ARBA00022527"/>
    </source>
</evidence>
<evidence type="ECO:0000256" key="7">
    <source>
        <dbReference type="ARBA" id="ARBA00022737"/>
    </source>
</evidence>
<dbReference type="GO" id="GO:0004674">
    <property type="term" value="F:protein serine/threonine kinase activity"/>
    <property type="evidence" value="ECO:0007669"/>
    <property type="project" value="UniProtKB-KW"/>
</dbReference>
<evidence type="ECO:0000256" key="5">
    <source>
        <dbReference type="ARBA" id="ARBA00022692"/>
    </source>
</evidence>
<dbReference type="CDD" id="cd14066">
    <property type="entry name" value="STKc_IRAK"/>
    <property type="match status" value="1"/>
</dbReference>
<dbReference type="SMART" id="SM00220">
    <property type="entry name" value="S_TKc"/>
    <property type="match status" value="1"/>
</dbReference>
<evidence type="ECO:0000256" key="11">
    <source>
        <dbReference type="ARBA" id="ARBA00022989"/>
    </source>
</evidence>
<dbReference type="InterPro" id="IPR011009">
    <property type="entry name" value="Kinase-like_dom_sf"/>
</dbReference>
<gene>
    <name evidence="19" type="ORF">SHERM_03086</name>
</gene>
<dbReference type="Gene3D" id="1.10.510.10">
    <property type="entry name" value="Transferase(Phosphotransferase) domain 1"/>
    <property type="match status" value="1"/>
</dbReference>
<comment type="caution">
    <text evidence="19">The sequence shown here is derived from an EMBL/GenBank/DDBJ whole genome shotgun (WGS) entry which is preliminary data.</text>
</comment>
<reference evidence="19" key="1">
    <citation type="submission" date="2019-12" db="EMBL/GenBank/DDBJ databases">
        <authorList>
            <person name="Scholes J."/>
        </authorList>
    </citation>
    <scope>NUCLEOTIDE SEQUENCE</scope>
</reference>
<evidence type="ECO:0000313" key="19">
    <source>
        <dbReference type="EMBL" id="CAA0835944.1"/>
    </source>
</evidence>
<dbReference type="GO" id="GO:0005886">
    <property type="term" value="C:plasma membrane"/>
    <property type="evidence" value="ECO:0007669"/>
    <property type="project" value="TreeGrafter"/>
</dbReference>
<feature type="transmembrane region" description="Helical" evidence="16">
    <location>
        <begin position="89"/>
        <end position="114"/>
    </location>
</feature>
<dbReference type="AlphaFoldDB" id="A0A9N7NTU1"/>
<keyword evidence="2" id="KW-0723">Serine/threonine-protein kinase</keyword>
<keyword evidence="9 19" id="KW-0418">Kinase</keyword>
<dbReference type="InterPro" id="IPR008271">
    <property type="entry name" value="Ser/Thr_kinase_AS"/>
</dbReference>
<keyword evidence="10" id="KW-0067">ATP-binding</keyword>
<feature type="region of interest" description="Disordered" evidence="15">
    <location>
        <begin position="61"/>
        <end position="84"/>
    </location>
</feature>
<keyword evidence="4" id="KW-0808">Transferase</keyword>
<dbReference type="CDD" id="cd23509">
    <property type="entry name" value="Gnk2-like"/>
    <property type="match status" value="1"/>
</dbReference>
<evidence type="ECO:0000259" key="17">
    <source>
        <dbReference type="PROSITE" id="PS50011"/>
    </source>
</evidence>
<evidence type="ECO:0000256" key="6">
    <source>
        <dbReference type="ARBA" id="ARBA00022729"/>
    </source>
</evidence>
<dbReference type="InterPro" id="IPR001245">
    <property type="entry name" value="Ser-Thr/Tyr_kinase_cat_dom"/>
</dbReference>
<keyword evidence="12 16" id="KW-0472">Membrane</keyword>
<keyword evidence="11 16" id="KW-1133">Transmembrane helix</keyword>
<dbReference type="GO" id="GO:0005524">
    <property type="term" value="F:ATP binding"/>
    <property type="evidence" value="ECO:0007669"/>
    <property type="project" value="UniProtKB-KW"/>
</dbReference>
<evidence type="ECO:0000259" key="18">
    <source>
        <dbReference type="PROSITE" id="PS51473"/>
    </source>
</evidence>
<proteinExistence type="predicted"/>
<dbReference type="PROSITE" id="PS51473">
    <property type="entry name" value="GNK2"/>
    <property type="match status" value="1"/>
</dbReference>
<evidence type="ECO:0000256" key="13">
    <source>
        <dbReference type="ARBA" id="ARBA00023170"/>
    </source>
</evidence>
<name>A0A9N7NTU1_STRHE</name>
<dbReference type="OrthoDB" id="4062651at2759"/>
<evidence type="ECO:0000256" key="1">
    <source>
        <dbReference type="ARBA" id="ARBA00004167"/>
    </source>
</evidence>
<keyword evidence="13 19" id="KW-0675">Receptor</keyword>
<evidence type="ECO:0000256" key="9">
    <source>
        <dbReference type="ARBA" id="ARBA00022777"/>
    </source>
</evidence>
<accession>A0A9N7NTU1</accession>
<keyword evidence="14" id="KW-0325">Glycoprotein</keyword>
<dbReference type="Pfam" id="PF01657">
    <property type="entry name" value="Stress-antifung"/>
    <property type="match status" value="1"/>
</dbReference>
<dbReference type="InterPro" id="IPR002902">
    <property type="entry name" value="GNK2"/>
</dbReference>
<evidence type="ECO:0000313" key="20">
    <source>
        <dbReference type="Proteomes" id="UP001153555"/>
    </source>
</evidence>
<keyword evidence="3" id="KW-0597">Phosphoprotein</keyword>
<keyword evidence="8" id="KW-0547">Nucleotide-binding</keyword>
<evidence type="ECO:0000256" key="8">
    <source>
        <dbReference type="ARBA" id="ARBA00022741"/>
    </source>
</evidence>
<keyword evidence="6" id="KW-0732">Signal</keyword>
<dbReference type="GO" id="GO:0009737">
    <property type="term" value="P:response to abscisic acid"/>
    <property type="evidence" value="ECO:0007669"/>
    <property type="project" value="UniProtKB-ARBA"/>
</dbReference>
<protein>
    <submittedName>
        <fullName evidence="19">Cysteine-rich receptor-like protein kinase 29</fullName>
    </submittedName>
</protein>
<feature type="domain" description="Protein kinase" evidence="17">
    <location>
        <begin position="153"/>
        <end position="431"/>
    </location>
</feature>
<feature type="domain" description="Gnk2-homologous" evidence="18">
    <location>
        <begin position="1"/>
        <end position="50"/>
    </location>
</feature>
<dbReference type="Gene3D" id="3.30.200.20">
    <property type="entry name" value="Phosphorylase Kinase, domain 1"/>
    <property type="match status" value="1"/>
</dbReference>
<evidence type="ECO:0000256" key="12">
    <source>
        <dbReference type="ARBA" id="ARBA00023136"/>
    </source>
</evidence>
<organism evidence="19 20">
    <name type="scientific">Striga hermonthica</name>
    <name type="common">Purple witchweed</name>
    <name type="synonym">Buchnera hermonthica</name>
    <dbReference type="NCBI Taxonomy" id="68872"/>
    <lineage>
        <taxon>Eukaryota</taxon>
        <taxon>Viridiplantae</taxon>
        <taxon>Streptophyta</taxon>
        <taxon>Embryophyta</taxon>
        <taxon>Tracheophyta</taxon>
        <taxon>Spermatophyta</taxon>
        <taxon>Magnoliopsida</taxon>
        <taxon>eudicotyledons</taxon>
        <taxon>Gunneridae</taxon>
        <taxon>Pentapetalae</taxon>
        <taxon>asterids</taxon>
        <taxon>lamiids</taxon>
        <taxon>Lamiales</taxon>
        <taxon>Orobanchaceae</taxon>
        <taxon>Buchnereae</taxon>
        <taxon>Striga</taxon>
    </lineage>
</organism>
<dbReference type="FunFam" id="3.30.200.20:FF:000142">
    <property type="entry name" value="Cysteine-rich receptor-like protein kinase 10"/>
    <property type="match status" value="1"/>
</dbReference>
<comment type="subcellular location">
    <subcellularLocation>
        <location evidence="1">Membrane</location>
        <topology evidence="1">Single-pass membrane protein</topology>
    </subcellularLocation>
</comment>
<evidence type="ECO:0000256" key="10">
    <source>
        <dbReference type="ARBA" id="ARBA00022840"/>
    </source>
</evidence>
<keyword evidence="20" id="KW-1185">Reference proteome</keyword>
<dbReference type="FunFam" id="1.10.510.10:FF:000343">
    <property type="entry name" value="Cysteine-rich receptor-like protein kinase 28"/>
    <property type="match status" value="1"/>
</dbReference>
<evidence type="ECO:0000256" key="14">
    <source>
        <dbReference type="ARBA" id="ARBA00023180"/>
    </source>
</evidence>
<keyword evidence="7" id="KW-0677">Repeat</keyword>
<dbReference type="EMBL" id="CACSLK010030184">
    <property type="protein sequence ID" value="CAA0835944.1"/>
    <property type="molecule type" value="Genomic_DNA"/>
</dbReference>
<dbReference type="PANTHER" id="PTHR27002:SF1104">
    <property type="entry name" value="CYSTEINE-RICH RECEPTOR-LIKE PROTEIN KINASE 27-RELATED"/>
    <property type="match status" value="1"/>
</dbReference>
<dbReference type="Pfam" id="PF07714">
    <property type="entry name" value="PK_Tyr_Ser-Thr"/>
    <property type="match status" value="1"/>
</dbReference>